<sequence>MDIGKLIPIIIAFVSAVLLPFFLSKRKKEGHKQFEEFCRHLPGIGVRFTELDKESEQAKLVKKISRAQKSEGVVALEQSNIDFIIVISVASQYGVNYYIEYLVKTTLNLREEPPKKTKLVKKKSSLFGGKVVDIMWKGDQYLAQRLNLDYELKHRLLQTDLNKFKGSILIIPEHKHGYTRIKTSFNLPSPDMFYAIDSVAKYLKSGI</sequence>
<name>A0A0F9MQI2_9ZZZZ</name>
<comment type="caution">
    <text evidence="2">The sequence shown here is derived from an EMBL/GenBank/DDBJ whole genome shotgun (WGS) entry which is preliminary data.</text>
</comment>
<protein>
    <submittedName>
        <fullName evidence="2">Uncharacterized protein</fullName>
    </submittedName>
</protein>
<accession>A0A0F9MQI2</accession>
<evidence type="ECO:0000313" key="2">
    <source>
        <dbReference type="EMBL" id="KKN07964.1"/>
    </source>
</evidence>
<gene>
    <name evidence="2" type="ORF">LCGC14_1061500</name>
</gene>
<dbReference type="EMBL" id="LAZR01004509">
    <property type="protein sequence ID" value="KKN07964.1"/>
    <property type="molecule type" value="Genomic_DNA"/>
</dbReference>
<reference evidence="2" key="1">
    <citation type="journal article" date="2015" name="Nature">
        <title>Complex archaea that bridge the gap between prokaryotes and eukaryotes.</title>
        <authorList>
            <person name="Spang A."/>
            <person name="Saw J.H."/>
            <person name="Jorgensen S.L."/>
            <person name="Zaremba-Niedzwiedzka K."/>
            <person name="Martijn J."/>
            <person name="Lind A.E."/>
            <person name="van Eijk R."/>
            <person name="Schleper C."/>
            <person name="Guy L."/>
            <person name="Ettema T.J."/>
        </authorList>
    </citation>
    <scope>NUCLEOTIDE SEQUENCE</scope>
</reference>
<organism evidence="2">
    <name type="scientific">marine sediment metagenome</name>
    <dbReference type="NCBI Taxonomy" id="412755"/>
    <lineage>
        <taxon>unclassified sequences</taxon>
        <taxon>metagenomes</taxon>
        <taxon>ecological metagenomes</taxon>
    </lineage>
</organism>
<evidence type="ECO:0000256" key="1">
    <source>
        <dbReference type="SAM" id="Phobius"/>
    </source>
</evidence>
<feature type="transmembrane region" description="Helical" evidence="1">
    <location>
        <begin position="6"/>
        <end position="23"/>
    </location>
</feature>
<keyword evidence="1" id="KW-0472">Membrane</keyword>
<keyword evidence="1" id="KW-1133">Transmembrane helix</keyword>
<proteinExistence type="predicted"/>
<dbReference type="AlphaFoldDB" id="A0A0F9MQI2"/>
<keyword evidence="1" id="KW-0812">Transmembrane</keyword>